<keyword evidence="1" id="KW-0067">ATP-binding</keyword>
<proteinExistence type="inferred from homology"/>
<dbReference type="GO" id="GO:0000723">
    <property type="term" value="P:telomere maintenance"/>
    <property type="evidence" value="ECO:0007669"/>
    <property type="project" value="InterPro"/>
</dbReference>
<dbReference type="SUPFAM" id="SSF52540">
    <property type="entry name" value="P-loop containing nucleoside triphosphate hydrolases"/>
    <property type="match status" value="1"/>
</dbReference>
<keyword evidence="1" id="KW-0234">DNA repair</keyword>
<keyword evidence="1" id="KW-0347">Helicase</keyword>
<gene>
    <name evidence="3" type="ORF">FOL47_002988</name>
</gene>
<evidence type="ECO:0000259" key="2">
    <source>
        <dbReference type="Pfam" id="PF05970"/>
    </source>
</evidence>
<name>A0A7J6KMS9_PERCH</name>
<comment type="cofactor">
    <cofactor evidence="1">
        <name>Mg(2+)</name>
        <dbReference type="ChEBI" id="CHEBI:18420"/>
    </cofactor>
</comment>
<comment type="caution">
    <text evidence="3">The sequence shown here is derived from an EMBL/GenBank/DDBJ whole genome shotgun (WGS) entry which is preliminary data.</text>
</comment>
<comment type="catalytic activity">
    <reaction evidence="1">
        <text>ATP + H2O = ADP + phosphate + H(+)</text>
        <dbReference type="Rhea" id="RHEA:13065"/>
        <dbReference type="ChEBI" id="CHEBI:15377"/>
        <dbReference type="ChEBI" id="CHEBI:15378"/>
        <dbReference type="ChEBI" id="CHEBI:30616"/>
        <dbReference type="ChEBI" id="CHEBI:43474"/>
        <dbReference type="ChEBI" id="CHEBI:456216"/>
        <dbReference type="EC" id="5.6.2.3"/>
    </reaction>
</comment>
<keyword evidence="4" id="KW-1185">Reference proteome</keyword>
<protein>
    <recommendedName>
        <fullName evidence="1">ATP-dependent DNA helicase</fullName>
        <ecNumber evidence="1">5.6.2.3</ecNumber>
    </recommendedName>
</protein>
<sequence>GSTNCSDRNSSSLIREALASGVQTLDVSYLIRLMDSPSAVLDADQDRVHSFIVSAIRETSGPRYFCITGLAGSGKTHLLKKILDELSDTKKITLCWAGVAARHLSSDARTVMSYCGLQYDCSGVPGDNAFMRSPAVLTQRMVEGLRLRRLQDIVSDQAILVLDELQAIQASVFDALSSAFKQLRSGRPGSELPFGGMPVIVTGDPCQLGRVPFRESTAYSEVDFPTKPCWETDTWREMDPAVFYLTAFHRGQDGQFFQMLSEIRKTSDNDKGIPKFSAASESVLQRIRDRDAGSKAP</sequence>
<dbReference type="InterPro" id="IPR010285">
    <property type="entry name" value="DNA_helicase_pif1-like_DEAD"/>
</dbReference>
<keyword evidence="1" id="KW-0233">DNA recombination</keyword>
<evidence type="ECO:0000313" key="4">
    <source>
        <dbReference type="Proteomes" id="UP000591131"/>
    </source>
</evidence>
<comment type="similarity">
    <text evidence="1">Belongs to the helicase family.</text>
</comment>
<reference evidence="3 4" key="1">
    <citation type="submission" date="2020-04" db="EMBL/GenBank/DDBJ databases">
        <title>Perkinsus chesapeaki whole genome sequence.</title>
        <authorList>
            <person name="Bogema D.R."/>
        </authorList>
    </citation>
    <scope>NUCLEOTIDE SEQUENCE [LARGE SCALE GENOMIC DNA]</scope>
    <source>
        <strain evidence="3">ATCC PRA-425</strain>
    </source>
</reference>
<dbReference type="OrthoDB" id="446366at2759"/>
<dbReference type="EMBL" id="JAAPAO010001893">
    <property type="protein sequence ID" value="KAF4648615.1"/>
    <property type="molecule type" value="Genomic_DNA"/>
</dbReference>
<dbReference type="GO" id="GO:0016787">
    <property type="term" value="F:hydrolase activity"/>
    <property type="evidence" value="ECO:0007669"/>
    <property type="project" value="UniProtKB-KW"/>
</dbReference>
<keyword evidence="1" id="KW-0547">Nucleotide-binding</keyword>
<dbReference type="GO" id="GO:0006281">
    <property type="term" value="P:DNA repair"/>
    <property type="evidence" value="ECO:0007669"/>
    <property type="project" value="UniProtKB-KW"/>
</dbReference>
<dbReference type="GO" id="GO:0005524">
    <property type="term" value="F:ATP binding"/>
    <property type="evidence" value="ECO:0007669"/>
    <property type="project" value="UniProtKB-KW"/>
</dbReference>
<evidence type="ECO:0000256" key="1">
    <source>
        <dbReference type="RuleBase" id="RU363044"/>
    </source>
</evidence>
<dbReference type="Gene3D" id="3.40.50.300">
    <property type="entry name" value="P-loop containing nucleotide triphosphate hydrolases"/>
    <property type="match status" value="1"/>
</dbReference>
<keyword evidence="1" id="KW-0227">DNA damage</keyword>
<dbReference type="Pfam" id="PF05970">
    <property type="entry name" value="PIF1"/>
    <property type="match status" value="1"/>
</dbReference>
<dbReference type="EC" id="5.6.2.3" evidence="1"/>
<dbReference type="GO" id="GO:0043139">
    <property type="term" value="F:5'-3' DNA helicase activity"/>
    <property type="evidence" value="ECO:0007669"/>
    <property type="project" value="UniProtKB-EC"/>
</dbReference>
<dbReference type="Proteomes" id="UP000591131">
    <property type="component" value="Unassembled WGS sequence"/>
</dbReference>
<evidence type="ECO:0000313" key="3">
    <source>
        <dbReference type="EMBL" id="KAF4648615.1"/>
    </source>
</evidence>
<dbReference type="AlphaFoldDB" id="A0A7J6KMS9"/>
<organism evidence="3 4">
    <name type="scientific">Perkinsus chesapeaki</name>
    <name type="common">Clam parasite</name>
    <name type="synonym">Perkinsus andrewsi</name>
    <dbReference type="NCBI Taxonomy" id="330153"/>
    <lineage>
        <taxon>Eukaryota</taxon>
        <taxon>Sar</taxon>
        <taxon>Alveolata</taxon>
        <taxon>Perkinsozoa</taxon>
        <taxon>Perkinsea</taxon>
        <taxon>Perkinsida</taxon>
        <taxon>Perkinsidae</taxon>
        <taxon>Perkinsus</taxon>
    </lineage>
</organism>
<dbReference type="GO" id="GO:0006310">
    <property type="term" value="P:DNA recombination"/>
    <property type="evidence" value="ECO:0007669"/>
    <property type="project" value="UniProtKB-KW"/>
</dbReference>
<feature type="non-terminal residue" evidence="3">
    <location>
        <position position="1"/>
    </location>
</feature>
<feature type="non-terminal residue" evidence="3">
    <location>
        <position position="297"/>
    </location>
</feature>
<dbReference type="InterPro" id="IPR027417">
    <property type="entry name" value="P-loop_NTPase"/>
</dbReference>
<accession>A0A7J6KMS9</accession>
<feature type="domain" description="DNA helicase Pif1-like DEAD-box helicase" evidence="2">
    <location>
        <begin position="41"/>
        <end position="211"/>
    </location>
</feature>
<keyword evidence="1" id="KW-0378">Hydrolase</keyword>